<feature type="transmembrane region" description="Helical" evidence="2">
    <location>
        <begin position="594"/>
        <end position="618"/>
    </location>
</feature>
<reference evidence="3 4" key="1">
    <citation type="journal article" date="2014" name="PLoS Genet.">
        <title>Phylogenetically driven sequencing of extremely halophilic archaea reveals strategies for static and dynamic osmo-response.</title>
        <authorList>
            <person name="Becker E.A."/>
            <person name="Seitzer P.M."/>
            <person name="Tritt A."/>
            <person name="Larsen D."/>
            <person name="Krusor M."/>
            <person name="Yao A.I."/>
            <person name="Wu D."/>
            <person name="Madern D."/>
            <person name="Eisen J.A."/>
            <person name="Darling A.E."/>
            <person name="Facciotti M.T."/>
        </authorList>
    </citation>
    <scope>NUCLEOTIDE SEQUENCE [LARGE SCALE GENOMIC DNA]</scope>
    <source>
        <strain evidence="4">ATCC 49778 / DSM 6131 / JCM 7785 / NBRC 101032 / NCIMB 13157 / TR-1</strain>
    </source>
</reference>
<gene>
    <name evidence="3" type="ORF">C444_14506</name>
</gene>
<feature type="transmembrane region" description="Helical" evidence="2">
    <location>
        <begin position="561"/>
        <end position="582"/>
    </location>
</feature>
<keyword evidence="4" id="KW-1185">Reference proteome</keyword>
<dbReference type="OrthoDB" id="242271at2157"/>
<proteinExistence type="predicted"/>
<keyword evidence="2" id="KW-0472">Membrane</keyword>
<name>M0LBA5_HALJT</name>
<feature type="transmembrane region" description="Helical" evidence="2">
    <location>
        <begin position="532"/>
        <end position="555"/>
    </location>
</feature>
<dbReference type="PATRIC" id="fig|1227453.3.peg.2858"/>
<feature type="transmembrane region" description="Helical" evidence="2">
    <location>
        <begin position="150"/>
        <end position="169"/>
    </location>
</feature>
<feature type="transmembrane region" description="Helical" evidence="2">
    <location>
        <begin position="473"/>
        <end position="491"/>
    </location>
</feature>
<evidence type="ECO:0000313" key="4">
    <source>
        <dbReference type="Proteomes" id="UP000011524"/>
    </source>
</evidence>
<feature type="region of interest" description="Disordered" evidence="1">
    <location>
        <begin position="340"/>
        <end position="368"/>
    </location>
</feature>
<accession>M0LBA5</accession>
<organism evidence="3 4">
    <name type="scientific">Haloarcula japonica (strain ATCC 49778 / DSM 6131 / JCM 7785 / NBRC 101032 / NCIMB 13157 / TR-1)</name>
    <dbReference type="NCBI Taxonomy" id="1227453"/>
    <lineage>
        <taxon>Archaea</taxon>
        <taxon>Methanobacteriati</taxon>
        <taxon>Methanobacteriota</taxon>
        <taxon>Stenosarchaea group</taxon>
        <taxon>Halobacteria</taxon>
        <taxon>Halobacteriales</taxon>
        <taxon>Haloarculaceae</taxon>
        <taxon>Haloarcula</taxon>
    </lineage>
</organism>
<dbReference type="eggNOG" id="arCOG06944">
    <property type="taxonomic scope" value="Archaea"/>
</dbReference>
<dbReference type="Proteomes" id="UP000011524">
    <property type="component" value="Unassembled WGS sequence"/>
</dbReference>
<evidence type="ECO:0000256" key="1">
    <source>
        <dbReference type="SAM" id="MobiDB-lite"/>
    </source>
</evidence>
<protein>
    <recommendedName>
        <fullName evidence="5">Transmembrane protein</fullName>
    </recommendedName>
</protein>
<feature type="compositionally biased region" description="Gly residues" evidence="1">
    <location>
        <begin position="353"/>
        <end position="365"/>
    </location>
</feature>
<dbReference type="RefSeq" id="WP_004593646.1">
    <property type="nucleotide sequence ID" value="NZ_AOLY01000038.1"/>
</dbReference>
<feature type="transmembrane region" description="Helical" evidence="2">
    <location>
        <begin position="125"/>
        <end position="143"/>
    </location>
</feature>
<dbReference type="EMBL" id="AOLY01000038">
    <property type="protein sequence ID" value="EMA29240.1"/>
    <property type="molecule type" value="Genomic_DNA"/>
</dbReference>
<evidence type="ECO:0000313" key="3">
    <source>
        <dbReference type="EMBL" id="EMA29240.1"/>
    </source>
</evidence>
<evidence type="ECO:0000256" key="2">
    <source>
        <dbReference type="SAM" id="Phobius"/>
    </source>
</evidence>
<feature type="transmembrane region" description="Helical" evidence="2">
    <location>
        <begin position="269"/>
        <end position="295"/>
    </location>
</feature>
<sequence>MTATEFVGRLRQRTPALSNTRETAYSVLFGDRLGLTVFLATVVLFGLLWRTAFLITDSYTLANGLYSLSNGQLAMTEAVYSPGLETPGANSYGGQRFARNYGVIVLSLPLVFVLDLLTAIVELRIALVALWSLALLALVLQCGRYTDGDWVLYGGSVAVLGLFGLNVALAQPLDAGRTHLYALQLTHLLIAAFTPVVFYRLLSRMHTRRLGLLNAVVLTAGTPLAFWATVPKRHAVTGTVVVCIAYCLYRSRRPADGAVITQRQTFRALAYALVGLYAWVHAPEALLLCVTLALVDIPTAPDNSPRTLARIGIVFALSLLPFIVTNIAITGSPVKPPRLISRGGSLGGNTASGTGGSGGGGGNSGSSGSSGLLTPLAPLLGTLESGMRPLLLLGGELVSGIKTLQQQPADVYHAFVRSGSAGGALDNTGEESVNLSLLESAPVLIAMLGAVPVLRRLRLPSSIADRTLSADRVTDAFAITAFVGVVLLYASRLPLHAQVTVRYLFPLYPLGVYLLVRLPAVRRSLTDHWRMFLWTVAGTVLIGGQVAVVFVALTVNGIGEAFQLHALLALGSAVPLGIWALSGRSRGFAGQIGAVLLGATTGVATVFLLLTTIEYYALGDAHLLPIMRALGELLALY</sequence>
<evidence type="ECO:0008006" key="5">
    <source>
        <dbReference type="Google" id="ProtNLM"/>
    </source>
</evidence>
<dbReference type="AlphaFoldDB" id="M0LBA5"/>
<feature type="transmembrane region" description="Helical" evidence="2">
    <location>
        <begin position="503"/>
        <end position="520"/>
    </location>
</feature>
<comment type="caution">
    <text evidence="3">The sequence shown here is derived from an EMBL/GenBank/DDBJ whole genome shotgun (WGS) entry which is preliminary data.</text>
</comment>
<feature type="transmembrane region" description="Helical" evidence="2">
    <location>
        <begin position="101"/>
        <end position="119"/>
    </location>
</feature>
<keyword evidence="2" id="KW-1133">Transmembrane helix</keyword>
<dbReference type="STRING" id="1227453.C444_14506"/>
<feature type="transmembrane region" description="Helical" evidence="2">
    <location>
        <begin position="181"/>
        <end position="199"/>
    </location>
</feature>
<keyword evidence="2" id="KW-0812">Transmembrane</keyword>
<feature type="transmembrane region" description="Helical" evidence="2">
    <location>
        <begin position="211"/>
        <end position="228"/>
    </location>
</feature>
<feature type="transmembrane region" description="Helical" evidence="2">
    <location>
        <begin position="33"/>
        <end position="55"/>
    </location>
</feature>
<feature type="transmembrane region" description="Helical" evidence="2">
    <location>
        <begin position="307"/>
        <end position="329"/>
    </location>
</feature>
<feature type="transmembrane region" description="Helical" evidence="2">
    <location>
        <begin position="234"/>
        <end position="249"/>
    </location>
</feature>